<dbReference type="Proteomes" id="UP001441944">
    <property type="component" value="Unassembled WGS sequence"/>
</dbReference>
<sequence>MGPIYSLADFLDMLRRRAAVILYVIAAGSILSLWVALNQQHMYHSAEVIQVTRPTIADDLAKSTVEGSSARRMQLIEQRLMARATLLDIIDKFALYADLPSLTPTEKVVMLRQAVSITGVAAVREGFADDGTISVLTITALMPTAQQAQQVASEFGRRTIELSVSSRIAQARETLSFFAEKEAALASQVSALEDEISAFHAANDVAQPGTVEFRRSEVATINESLLDIEREKILIRRTADQASASERPATARRVLADAQDKLNTLDAQRDLLSQRKDELEAALETTPEVQRQLGVYSRQMEALQGELEVVSTRRNEAEVGFRLETSRQGERLTVLEPAGLADYPSTSARKNKALMGGIASVLAGLAFAFVLELRAPVLRSAAQMERETGLAPVASIPVLETKPRGRGLWGIMRAWRRLLPQKLARR</sequence>
<keyword evidence="2" id="KW-0812">Transmembrane</keyword>
<name>A0ABQ0AJF2_9RHOB</name>
<dbReference type="PANTHER" id="PTHR32309">
    <property type="entry name" value="TYROSINE-PROTEIN KINASE"/>
    <property type="match status" value="1"/>
</dbReference>
<evidence type="ECO:0000256" key="1">
    <source>
        <dbReference type="SAM" id="Coils"/>
    </source>
</evidence>
<dbReference type="EMBL" id="BAABWU010000004">
    <property type="protein sequence ID" value="GAA6195997.1"/>
    <property type="molecule type" value="Genomic_DNA"/>
</dbReference>
<accession>A0ABQ0AJF2</accession>
<feature type="coiled-coil region" evidence="1">
    <location>
        <begin position="255"/>
        <end position="282"/>
    </location>
</feature>
<evidence type="ECO:0000313" key="3">
    <source>
        <dbReference type="EMBL" id="GAA6195997.1"/>
    </source>
</evidence>
<dbReference type="RefSeq" id="WP_353398382.1">
    <property type="nucleotide sequence ID" value="NZ_BAABWU010000004.1"/>
</dbReference>
<dbReference type="InterPro" id="IPR050445">
    <property type="entry name" value="Bact_polysacc_biosynth/exp"/>
</dbReference>
<comment type="caution">
    <text evidence="3">The sequence shown here is derived from an EMBL/GenBank/DDBJ whole genome shotgun (WGS) entry which is preliminary data.</text>
</comment>
<keyword evidence="2" id="KW-1133">Transmembrane helix</keyword>
<gene>
    <name evidence="3" type="ORF">NBRC116598_14410</name>
</gene>
<evidence type="ECO:0000313" key="4">
    <source>
        <dbReference type="Proteomes" id="UP001441944"/>
    </source>
</evidence>
<reference evidence="3 4" key="1">
    <citation type="submission" date="2024-04" db="EMBL/GenBank/DDBJ databases">
        <title>Draft genome sequence of Pseudophaeobacter arcticus NBRC 116598.</title>
        <authorList>
            <person name="Miyakawa T."/>
            <person name="Kusuya Y."/>
            <person name="Miura T."/>
        </authorList>
    </citation>
    <scope>NUCLEOTIDE SEQUENCE [LARGE SCALE GENOMIC DNA]</scope>
    <source>
        <strain evidence="3 4">SU-CL00105</strain>
    </source>
</reference>
<protein>
    <recommendedName>
        <fullName evidence="5">Chain length determinant protein</fullName>
    </recommendedName>
</protein>
<proteinExistence type="predicted"/>
<organism evidence="3 4">
    <name type="scientific">Pseudophaeobacter arcticus</name>
    <dbReference type="NCBI Taxonomy" id="385492"/>
    <lineage>
        <taxon>Bacteria</taxon>
        <taxon>Pseudomonadati</taxon>
        <taxon>Pseudomonadota</taxon>
        <taxon>Alphaproteobacteria</taxon>
        <taxon>Rhodobacterales</taxon>
        <taxon>Paracoccaceae</taxon>
        <taxon>Pseudophaeobacter</taxon>
    </lineage>
</organism>
<keyword evidence="1" id="KW-0175">Coiled coil</keyword>
<dbReference type="PANTHER" id="PTHR32309:SF31">
    <property type="entry name" value="CAPSULAR EXOPOLYSACCHARIDE FAMILY"/>
    <property type="match status" value="1"/>
</dbReference>
<feature type="transmembrane region" description="Helical" evidence="2">
    <location>
        <begin position="20"/>
        <end position="37"/>
    </location>
</feature>
<keyword evidence="2" id="KW-0472">Membrane</keyword>
<keyword evidence="4" id="KW-1185">Reference proteome</keyword>
<evidence type="ECO:0000256" key="2">
    <source>
        <dbReference type="SAM" id="Phobius"/>
    </source>
</evidence>
<evidence type="ECO:0008006" key="5">
    <source>
        <dbReference type="Google" id="ProtNLM"/>
    </source>
</evidence>